<evidence type="ECO:0000313" key="3">
    <source>
        <dbReference type="Proteomes" id="UP000034181"/>
    </source>
</evidence>
<dbReference type="Pfam" id="PF00149">
    <property type="entry name" value="Metallophos"/>
    <property type="match status" value="1"/>
</dbReference>
<dbReference type="AlphaFoldDB" id="A0A0G0K4H3"/>
<sequence length="250" mass="28556">MHLKFDQIFENIIVCGDIHGDIMPLVNKVNDQYKIQNSLIIVAGDVGIGFHKDGYYTDLFKKAGTRLKKNNNIILFVRGNHDDPDKWNDYLPFKAHWQDSDSVIRFIKDYTVISAQSVVKSHNILCVGGALSVDRVGRTVGENYWPNEPFVYDETKVESLVDITDVITHSSPDFCEPLLKNGIANWMGMDKALEADCDKERSDHTLLHNKLKSNDNPLKTWSFGHFHFSKRTIIDGVTFVLLDIMELKEL</sequence>
<proteinExistence type="predicted"/>
<dbReference type="InterPro" id="IPR029052">
    <property type="entry name" value="Metallo-depent_PP-like"/>
</dbReference>
<gene>
    <name evidence="2" type="ORF">US96_C0029G0007</name>
</gene>
<dbReference type="EMBL" id="LBUZ01000029">
    <property type="protein sequence ID" value="KKQ74593.1"/>
    <property type="molecule type" value="Genomic_DNA"/>
</dbReference>
<accession>A0A0G0K4H3</accession>
<evidence type="ECO:0000313" key="2">
    <source>
        <dbReference type="EMBL" id="KKQ74593.1"/>
    </source>
</evidence>
<dbReference type="Proteomes" id="UP000034181">
    <property type="component" value="Unassembled WGS sequence"/>
</dbReference>
<feature type="domain" description="Calcineurin-like phosphoesterase" evidence="1">
    <location>
        <begin position="11"/>
        <end position="227"/>
    </location>
</feature>
<name>A0A0G0K4H3_9BACT</name>
<dbReference type="CDD" id="cd00838">
    <property type="entry name" value="MPP_superfamily"/>
    <property type="match status" value="1"/>
</dbReference>
<dbReference type="Gene3D" id="3.60.21.10">
    <property type="match status" value="1"/>
</dbReference>
<reference evidence="2 3" key="1">
    <citation type="journal article" date="2015" name="Nature">
        <title>rRNA introns, odd ribosomes, and small enigmatic genomes across a large radiation of phyla.</title>
        <authorList>
            <person name="Brown C.T."/>
            <person name="Hug L.A."/>
            <person name="Thomas B.C."/>
            <person name="Sharon I."/>
            <person name="Castelle C.J."/>
            <person name="Singh A."/>
            <person name="Wilkins M.J."/>
            <person name="Williams K.H."/>
            <person name="Banfield J.F."/>
        </authorList>
    </citation>
    <scope>NUCLEOTIDE SEQUENCE [LARGE SCALE GENOMIC DNA]</scope>
</reference>
<organism evidence="2 3">
    <name type="scientific">Candidatus Woesebacteria bacterium GW2011_GWB1_38_5b</name>
    <dbReference type="NCBI Taxonomy" id="1618569"/>
    <lineage>
        <taxon>Bacteria</taxon>
        <taxon>Candidatus Woeseibacteriota</taxon>
    </lineage>
</organism>
<dbReference type="SUPFAM" id="SSF56300">
    <property type="entry name" value="Metallo-dependent phosphatases"/>
    <property type="match status" value="1"/>
</dbReference>
<dbReference type="GO" id="GO:0016787">
    <property type="term" value="F:hydrolase activity"/>
    <property type="evidence" value="ECO:0007669"/>
    <property type="project" value="InterPro"/>
</dbReference>
<dbReference type="InterPro" id="IPR004843">
    <property type="entry name" value="Calcineurin-like_PHP"/>
</dbReference>
<protein>
    <submittedName>
        <fullName evidence="2">Serine/threonine-protein phosphatase PP-X 1-like protein</fullName>
    </submittedName>
</protein>
<comment type="caution">
    <text evidence="2">The sequence shown here is derived from an EMBL/GenBank/DDBJ whole genome shotgun (WGS) entry which is preliminary data.</text>
</comment>
<evidence type="ECO:0000259" key="1">
    <source>
        <dbReference type="Pfam" id="PF00149"/>
    </source>
</evidence>